<evidence type="ECO:0000259" key="1">
    <source>
        <dbReference type="SMART" id="SM01007"/>
    </source>
</evidence>
<gene>
    <name evidence="2" type="ORF">CRV08_09440</name>
</gene>
<comment type="caution">
    <text evidence="2">The sequence shown here is derived from an EMBL/GenBank/DDBJ whole genome shotgun (WGS) entry which is preliminary data.</text>
</comment>
<evidence type="ECO:0000313" key="2">
    <source>
        <dbReference type="EMBL" id="RXJ68021.1"/>
    </source>
</evidence>
<dbReference type="SUPFAM" id="SSF53639">
    <property type="entry name" value="AraD/HMP-PK domain-like"/>
    <property type="match status" value="1"/>
</dbReference>
<dbReference type="Proteomes" id="UP000290172">
    <property type="component" value="Unassembled WGS sequence"/>
</dbReference>
<name>A0A4Q0YGV6_9BACT</name>
<dbReference type="InterPro" id="IPR001303">
    <property type="entry name" value="Aldolase_II/adducin_N"/>
</dbReference>
<dbReference type="EMBL" id="PDKJ01000007">
    <property type="protein sequence ID" value="RXJ68021.1"/>
    <property type="molecule type" value="Genomic_DNA"/>
</dbReference>
<dbReference type="Pfam" id="PF00596">
    <property type="entry name" value="Aldolase_II"/>
    <property type="match status" value="1"/>
</dbReference>
<reference evidence="2 3" key="1">
    <citation type="submission" date="2017-10" db="EMBL/GenBank/DDBJ databases">
        <title>Genomics of the genus Arcobacter.</title>
        <authorList>
            <person name="Perez-Cataluna A."/>
            <person name="Figueras M.J."/>
        </authorList>
    </citation>
    <scope>NUCLEOTIDE SEQUENCE [LARGE SCALE GENOMIC DNA]</scope>
    <source>
        <strain evidence="2 3">CECT 8993</strain>
    </source>
</reference>
<dbReference type="AlphaFoldDB" id="A0A4Q0YGV6"/>
<feature type="domain" description="Class II aldolase/adducin N-terminal" evidence="1">
    <location>
        <begin position="19"/>
        <end position="214"/>
    </location>
</feature>
<evidence type="ECO:0000313" key="3">
    <source>
        <dbReference type="Proteomes" id="UP000290172"/>
    </source>
</evidence>
<dbReference type="RefSeq" id="WP_128981434.1">
    <property type="nucleotide sequence ID" value="NZ_PDKJ01000007.1"/>
</dbReference>
<dbReference type="SMART" id="SM01007">
    <property type="entry name" value="Aldolase_II"/>
    <property type="match status" value="1"/>
</dbReference>
<proteinExistence type="predicted"/>
<accession>A0A4Q0YGV6</accession>
<protein>
    <submittedName>
        <fullName evidence="2">Oxidoreductase</fullName>
    </submittedName>
</protein>
<dbReference type="Gene3D" id="3.40.225.10">
    <property type="entry name" value="Class II aldolase/adducin N-terminal domain"/>
    <property type="match status" value="1"/>
</dbReference>
<organism evidence="2 3">
    <name type="scientific">Halarcobacter ebronensis</name>
    <dbReference type="NCBI Taxonomy" id="1462615"/>
    <lineage>
        <taxon>Bacteria</taxon>
        <taxon>Pseudomonadati</taxon>
        <taxon>Campylobacterota</taxon>
        <taxon>Epsilonproteobacteria</taxon>
        <taxon>Campylobacterales</taxon>
        <taxon>Arcobacteraceae</taxon>
        <taxon>Halarcobacter</taxon>
    </lineage>
</organism>
<sequence length="391" mass="44246">MQNLWNHEKASSLKTDLEFRVYSSNLLGNSDELVLHGGGNTSVKSLVDGEDILYVKGSGWDLVSIKEEGFAPVKLEVLKQMAKLETLSDSDMVSQQKAAMIDKSAPNPSVEAILHAIIPYKFVDHTHADAVVTISNSKTGIENIKKIFPNFLIVPYVMPGFILAKKIYEMSKDINWETCEGIILHNHGIFTFDNDAKKSYDKMIAAVSLAEKFLEENTSLKIEKFMPRAEIDLEELQKILSQEKGYEVSLKINQSALSLHYASQNNLNAFATRGVLTPEHIIRTKREPLILEDKNIQNAIDRYKNSYKQYFNSFAKDEIMLNPSPNWIVVKNYGTISIGKTEKEANIIDDIITHTMKAVLQADKLGGYESISLKDSFEMEYWELEQAKLKK</sequence>
<dbReference type="InterPro" id="IPR036409">
    <property type="entry name" value="Aldolase_II/adducin_N_sf"/>
</dbReference>